<evidence type="ECO:0000256" key="1">
    <source>
        <dbReference type="SAM" id="MobiDB-lite"/>
    </source>
</evidence>
<dbReference type="AlphaFoldDB" id="A0A645GUR5"/>
<name>A0A645GUR5_9ZZZZ</name>
<organism evidence="2">
    <name type="scientific">bioreactor metagenome</name>
    <dbReference type="NCBI Taxonomy" id="1076179"/>
    <lineage>
        <taxon>unclassified sequences</taxon>
        <taxon>metagenomes</taxon>
        <taxon>ecological metagenomes</taxon>
    </lineage>
</organism>
<reference evidence="2" key="1">
    <citation type="submission" date="2019-08" db="EMBL/GenBank/DDBJ databases">
        <authorList>
            <person name="Kucharzyk K."/>
            <person name="Murdoch R.W."/>
            <person name="Higgins S."/>
            <person name="Loffler F."/>
        </authorList>
    </citation>
    <scope>NUCLEOTIDE SEQUENCE</scope>
</reference>
<protein>
    <submittedName>
        <fullName evidence="2">Uncharacterized protein</fullName>
    </submittedName>
</protein>
<accession>A0A645GUR5</accession>
<sequence>MFNALFVADVREHLAKHRHAAFIPGGDHQSAHRHERKQTDGFDGNGLTAGVRAGNDQCIELLAELNVHGDDRLQVNQRMARRAQEHIAGVVYLGYGSLECIGEVGLGKDEVEFHRALVTVNNGLRERACFRGKFGKNAFNLFALFAAQDADFVVGLNHGHRLHKHRRAA</sequence>
<dbReference type="EMBL" id="VSSQ01081070">
    <property type="protein sequence ID" value="MPN30080.1"/>
    <property type="molecule type" value="Genomic_DNA"/>
</dbReference>
<gene>
    <name evidence="2" type="ORF">SDC9_177537</name>
</gene>
<feature type="compositionally biased region" description="Basic and acidic residues" evidence="1">
    <location>
        <begin position="29"/>
        <end position="40"/>
    </location>
</feature>
<proteinExistence type="predicted"/>
<feature type="region of interest" description="Disordered" evidence="1">
    <location>
        <begin position="24"/>
        <end position="45"/>
    </location>
</feature>
<evidence type="ECO:0000313" key="2">
    <source>
        <dbReference type="EMBL" id="MPN30080.1"/>
    </source>
</evidence>
<comment type="caution">
    <text evidence="2">The sequence shown here is derived from an EMBL/GenBank/DDBJ whole genome shotgun (WGS) entry which is preliminary data.</text>
</comment>